<feature type="domain" description="HTH cro/C1-type" evidence="5">
    <location>
        <begin position="7"/>
        <end position="60"/>
    </location>
</feature>
<dbReference type="EMBL" id="FNPI01000001">
    <property type="protein sequence ID" value="SDY05459.1"/>
    <property type="molecule type" value="Genomic_DNA"/>
</dbReference>
<dbReference type="GO" id="GO:0005829">
    <property type="term" value="C:cytosol"/>
    <property type="evidence" value="ECO:0007669"/>
    <property type="project" value="TreeGrafter"/>
</dbReference>
<dbReference type="CDD" id="cd00093">
    <property type="entry name" value="HTH_XRE"/>
    <property type="match status" value="1"/>
</dbReference>
<evidence type="ECO:0000256" key="2">
    <source>
        <dbReference type="ARBA" id="ARBA00022803"/>
    </source>
</evidence>
<dbReference type="Pfam" id="PF07719">
    <property type="entry name" value="TPR_2"/>
    <property type="match status" value="1"/>
</dbReference>
<dbReference type="STRING" id="1503961.SAMN05421736_101248"/>
<dbReference type="InterPro" id="IPR013105">
    <property type="entry name" value="TPR_2"/>
</dbReference>
<dbReference type="Gene3D" id="1.10.260.40">
    <property type="entry name" value="lambda repressor-like DNA-binding domains"/>
    <property type="match status" value="1"/>
</dbReference>
<dbReference type="AlphaFoldDB" id="A0A1H3GSZ7"/>
<dbReference type="GO" id="GO:0003677">
    <property type="term" value="F:DNA binding"/>
    <property type="evidence" value="ECO:0007669"/>
    <property type="project" value="UniProtKB-KW"/>
</dbReference>
<evidence type="ECO:0000256" key="3">
    <source>
        <dbReference type="ARBA" id="ARBA00023125"/>
    </source>
</evidence>
<evidence type="ECO:0000256" key="4">
    <source>
        <dbReference type="PROSITE-ProRule" id="PRU00339"/>
    </source>
</evidence>
<evidence type="ECO:0000256" key="1">
    <source>
        <dbReference type="ARBA" id="ARBA00022737"/>
    </source>
</evidence>
<dbReference type="Pfam" id="PF13181">
    <property type="entry name" value="TPR_8"/>
    <property type="match status" value="1"/>
</dbReference>
<dbReference type="PANTHER" id="PTHR46797">
    <property type="entry name" value="HTH-TYPE TRANSCRIPTIONAL REGULATOR"/>
    <property type="match status" value="1"/>
</dbReference>
<keyword evidence="1" id="KW-0677">Repeat</keyword>
<dbReference type="SUPFAM" id="SSF48452">
    <property type="entry name" value="TPR-like"/>
    <property type="match status" value="1"/>
</dbReference>
<dbReference type="SMART" id="SM00530">
    <property type="entry name" value="HTH_XRE"/>
    <property type="match status" value="1"/>
</dbReference>
<dbReference type="GO" id="GO:0003700">
    <property type="term" value="F:DNA-binding transcription factor activity"/>
    <property type="evidence" value="ECO:0007669"/>
    <property type="project" value="TreeGrafter"/>
</dbReference>
<dbReference type="SMART" id="SM00028">
    <property type="entry name" value="TPR"/>
    <property type="match status" value="3"/>
</dbReference>
<evidence type="ECO:0000313" key="6">
    <source>
        <dbReference type="EMBL" id="SDY05459.1"/>
    </source>
</evidence>
<evidence type="ECO:0000259" key="5">
    <source>
        <dbReference type="PROSITE" id="PS50943"/>
    </source>
</evidence>
<feature type="repeat" description="TPR" evidence="4">
    <location>
        <begin position="270"/>
        <end position="303"/>
    </location>
</feature>
<dbReference type="Pfam" id="PF01381">
    <property type="entry name" value="HTH_3"/>
    <property type="match status" value="1"/>
</dbReference>
<keyword evidence="2 4" id="KW-0802">TPR repeat</keyword>
<proteinExistence type="predicted"/>
<dbReference type="InterPro" id="IPR010982">
    <property type="entry name" value="Lambda_DNA-bd_dom_sf"/>
</dbReference>
<name>A0A1H3GSZ7_9BACI</name>
<dbReference type="Gene3D" id="1.25.40.10">
    <property type="entry name" value="Tetratricopeptide repeat domain"/>
    <property type="match status" value="1"/>
</dbReference>
<protein>
    <submittedName>
        <fullName evidence="6">DNA-binding transcriptional regulator, XRE-family HTH domain</fullName>
    </submittedName>
</protein>
<sequence length="431" mass="51847">MHIGNRLKRLRNLRGISQSNICRKIVSPSHYSNIESGRYEPSEYILKEIAKRLQVPTKYLFEIHDDCPEIAELLNRYDDLLNHDVTKADDFHQKHRQKFEYIPSLHQEVQYLLLACLHKLKLYQLDEAEQLHCELSYYIHHDNVDGQLKKTKYTFFSTSGLLRFFQQRYAESYDLYHLALPYSVSKYDRGKALYNLSLVCYELYHFNKGLSYAQEAKRIFIDAHHWKLTVKAYTILGVTYIETKEYAAAEEVLRKGQDLAYEKGFEDLLARVYHNLGLVYYNLEKYDSSLTYYQKSLEKKWKWDQQTLFLTYLAILMLHLKNQDLRQLAVVLVEAQKLADNEDKKNQLKIIEAKMEYLLLHYDNYERLMEEAIDYFYQREGWDDLIDYAKDFSDFYYEHRRYKKAYYYLNIEYQAYINLSKGSDHYEKADD</sequence>
<dbReference type="PROSITE" id="PS50943">
    <property type="entry name" value="HTH_CROC1"/>
    <property type="match status" value="1"/>
</dbReference>
<dbReference type="InterPro" id="IPR001387">
    <property type="entry name" value="Cro/C1-type_HTH"/>
</dbReference>
<dbReference type="InterPro" id="IPR019734">
    <property type="entry name" value="TPR_rpt"/>
</dbReference>
<gene>
    <name evidence="6" type="ORF">SAMN05421736_101248</name>
</gene>
<dbReference type="PROSITE" id="PS50005">
    <property type="entry name" value="TPR"/>
    <property type="match status" value="1"/>
</dbReference>
<accession>A0A1H3GSZ7</accession>
<keyword evidence="7" id="KW-1185">Reference proteome</keyword>
<reference evidence="7" key="1">
    <citation type="submission" date="2016-10" db="EMBL/GenBank/DDBJ databases">
        <authorList>
            <person name="Varghese N."/>
            <person name="Submissions S."/>
        </authorList>
    </citation>
    <scope>NUCLEOTIDE SEQUENCE [LARGE SCALE GENOMIC DNA]</scope>
    <source>
        <strain evidence="7">SP</strain>
    </source>
</reference>
<dbReference type="PANTHER" id="PTHR46797:SF1">
    <property type="entry name" value="METHYLPHOSPHONATE SYNTHASE"/>
    <property type="match status" value="1"/>
</dbReference>
<keyword evidence="3 6" id="KW-0238">DNA-binding</keyword>
<dbReference type="InterPro" id="IPR050807">
    <property type="entry name" value="TransReg_Diox_bact_type"/>
</dbReference>
<dbReference type="Proteomes" id="UP000198935">
    <property type="component" value="Unassembled WGS sequence"/>
</dbReference>
<evidence type="ECO:0000313" key="7">
    <source>
        <dbReference type="Proteomes" id="UP000198935"/>
    </source>
</evidence>
<dbReference type="InterPro" id="IPR011990">
    <property type="entry name" value="TPR-like_helical_dom_sf"/>
</dbReference>
<dbReference type="PROSITE" id="PS50293">
    <property type="entry name" value="TPR_REGION"/>
    <property type="match status" value="1"/>
</dbReference>
<organism evidence="6 7">
    <name type="scientific">Evansella caseinilytica</name>
    <dbReference type="NCBI Taxonomy" id="1503961"/>
    <lineage>
        <taxon>Bacteria</taxon>
        <taxon>Bacillati</taxon>
        <taxon>Bacillota</taxon>
        <taxon>Bacilli</taxon>
        <taxon>Bacillales</taxon>
        <taxon>Bacillaceae</taxon>
        <taxon>Evansella</taxon>
    </lineage>
</organism>
<dbReference type="SUPFAM" id="SSF47413">
    <property type="entry name" value="lambda repressor-like DNA-binding domains"/>
    <property type="match status" value="1"/>
</dbReference>